<comment type="caution">
    <text evidence="3">The sequence shown here is derived from an EMBL/GenBank/DDBJ whole genome shotgun (WGS) entry which is preliminary data.</text>
</comment>
<feature type="compositionally biased region" description="Acidic residues" evidence="1">
    <location>
        <begin position="54"/>
        <end position="86"/>
    </location>
</feature>
<feature type="compositionally biased region" description="Basic and acidic residues" evidence="1">
    <location>
        <begin position="28"/>
        <end position="53"/>
    </location>
</feature>
<feature type="region of interest" description="Disordered" evidence="1">
    <location>
        <begin position="268"/>
        <end position="310"/>
    </location>
</feature>
<dbReference type="Gene3D" id="2.20.70.10">
    <property type="match status" value="1"/>
</dbReference>
<feature type="compositionally biased region" description="Polar residues" evidence="1">
    <location>
        <begin position="160"/>
        <end position="171"/>
    </location>
</feature>
<keyword evidence="3" id="KW-0830">Ubiquinone</keyword>
<accession>A0A2B7ZTR3</accession>
<dbReference type="PROSITE" id="PS50020">
    <property type="entry name" value="WW_DOMAIN_2"/>
    <property type="match status" value="1"/>
</dbReference>
<protein>
    <submittedName>
        <fullName evidence="3">Succinate dehydrogenase (Ubiquinone) flavoprotein subunit</fullName>
    </submittedName>
</protein>
<dbReference type="AlphaFoldDB" id="A0A2B7ZTR3"/>
<evidence type="ECO:0000313" key="4">
    <source>
        <dbReference type="Proteomes" id="UP000226031"/>
    </source>
</evidence>
<organism evidence="3 4">
    <name type="scientific">[Emmonsia] crescens</name>
    <dbReference type="NCBI Taxonomy" id="73230"/>
    <lineage>
        <taxon>Eukaryota</taxon>
        <taxon>Fungi</taxon>
        <taxon>Dikarya</taxon>
        <taxon>Ascomycota</taxon>
        <taxon>Pezizomycotina</taxon>
        <taxon>Eurotiomycetes</taxon>
        <taxon>Eurotiomycetidae</taxon>
        <taxon>Onygenales</taxon>
        <taxon>Ajellomycetaceae</taxon>
        <taxon>Emergomyces</taxon>
    </lineage>
</organism>
<dbReference type="Pfam" id="PF00397">
    <property type="entry name" value="WW"/>
    <property type="match status" value="1"/>
</dbReference>
<dbReference type="Proteomes" id="UP000226031">
    <property type="component" value="Unassembled WGS sequence"/>
</dbReference>
<dbReference type="PROSITE" id="PS01159">
    <property type="entry name" value="WW_DOMAIN_1"/>
    <property type="match status" value="1"/>
</dbReference>
<evidence type="ECO:0000259" key="2">
    <source>
        <dbReference type="PROSITE" id="PS50020"/>
    </source>
</evidence>
<keyword evidence="4" id="KW-1185">Reference proteome</keyword>
<dbReference type="CDD" id="cd00201">
    <property type="entry name" value="WW"/>
    <property type="match status" value="1"/>
</dbReference>
<dbReference type="InterPro" id="IPR036020">
    <property type="entry name" value="WW_dom_sf"/>
</dbReference>
<dbReference type="SUPFAM" id="SSF51045">
    <property type="entry name" value="WW domain"/>
    <property type="match status" value="1"/>
</dbReference>
<evidence type="ECO:0000313" key="3">
    <source>
        <dbReference type="EMBL" id="PGH36690.1"/>
    </source>
</evidence>
<feature type="domain" description="WW" evidence="2">
    <location>
        <begin position="111"/>
        <end position="145"/>
    </location>
</feature>
<feature type="region of interest" description="Disordered" evidence="1">
    <location>
        <begin position="139"/>
        <end position="194"/>
    </location>
</feature>
<gene>
    <name evidence="3" type="ORF">GX50_00552</name>
</gene>
<name>A0A2B7ZTR3_9EURO</name>
<feature type="compositionally biased region" description="Pro residues" evidence="1">
    <location>
        <begin position="92"/>
        <end position="107"/>
    </location>
</feature>
<feature type="region of interest" description="Disordered" evidence="1">
    <location>
        <begin position="12"/>
        <end position="121"/>
    </location>
</feature>
<feature type="compositionally biased region" description="Low complexity" evidence="1">
    <location>
        <begin position="149"/>
        <end position="159"/>
    </location>
</feature>
<feature type="compositionally biased region" description="Basic and acidic residues" evidence="1">
    <location>
        <begin position="299"/>
        <end position="310"/>
    </location>
</feature>
<dbReference type="InterPro" id="IPR001202">
    <property type="entry name" value="WW_dom"/>
</dbReference>
<feature type="compositionally biased region" description="Basic and acidic residues" evidence="1">
    <location>
        <begin position="270"/>
        <end position="292"/>
    </location>
</feature>
<proteinExistence type="predicted"/>
<dbReference type="VEuPathDB" id="FungiDB:EMCG_00068"/>
<evidence type="ECO:0000256" key="1">
    <source>
        <dbReference type="SAM" id="MobiDB-lite"/>
    </source>
</evidence>
<reference evidence="3 4" key="1">
    <citation type="submission" date="2017-10" db="EMBL/GenBank/DDBJ databases">
        <title>Comparative genomics in systemic dimorphic fungi from Ajellomycetaceae.</title>
        <authorList>
            <person name="Munoz J.F."/>
            <person name="Mcewen J.G."/>
            <person name="Clay O.K."/>
            <person name="Cuomo C.A."/>
        </authorList>
    </citation>
    <scope>NUCLEOTIDE SEQUENCE [LARGE SCALE GENOMIC DNA]</scope>
    <source>
        <strain evidence="3 4">UAMH4076</strain>
    </source>
</reference>
<sequence length="310" mass="34901">MASDAALVAAIDSQVLAGVEDAPQSETKSPETPEDEPRKESKDAEHKDILGDKDNDDDKESGEELEEGEEEEGEEEEEDEEEEGEEHDNSAPPLPQEHLPPPLPNEAPPSQTKDDGWDPVWDDNAQAYYFYNRFTGLSQWENPRVPDTQQQQQQQQQQQPSQIDTSQSPEQQHPIKPLVAGGYDPAIHGDYDPTAPYAQVTQQQEGLDAAAAAAAYSSDPNYIYTATGTFNRFTGKWQQGALAPENFNDENKSKRQMNAYFDVDAAANSHDGKSLKAERSGKRLTKKELKAFKEKRRERKEEKRRAWLRD</sequence>
<dbReference type="EMBL" id="PDND01000005">
    <property type="protein sequence ID" value="PGH36690.1"/>
    <property type="molecule type" value="Genomic_DNA"/>
</dbReference>